<dbReference type="EMBL" id="AP014940">
    <property type="protein sequence ID" value="BAV96935.1"/>
    <property type="molecule type" value="Genomic_DNA"/>
</dbReference>
<comment type="similarity">
    <text evidence="4">Belongs to the TonB-dependent receptor family.</text>
</comment>
<dbReference type="InterPro" id="IPR037066">
    <property type="entry name" value="Plug_dom_sf"/>
</dbReference>
<gene>
    <name evidence="9" type="ORF">LEN_1448</name>
</gene>
<reference evidence="9 10" key="1">
    <citation type="journal article" date="2017" name="DNA Res.">
        <title>Complete genome sequence and expression profile of the commercial lytic enzyme producer Lysobacter enzymogenes M497-1.</title>
        <authorList>
            <person name="Takami H."/>
            <person name="Toyoda A."/>
            <person name="Uchiyama I."/>
            <person name="Itoh T."/>
            <person name="Takaki Y."/>
            <person name="Arai W."/>
            <person name="Nishi S."/>
            <person name="Kawai M."/>
            <person name="Shinya K."/>
            <person name="Ikeda H."/>
        </authorList>
    </citation>
    <scope>NUCLEOTIDE SEQUENCE [LARGE SCALE GENOMIC DNA]</scope>
    <source>
        <strain evidence="9 10">M497-1</strain>
    </source>
</reference>
<dbReference type="NCBIfam" id="TIGR01782">
    <property type="entry name" value="TonB-Xanth-Caul"/>
    <property type="match status" value="1"/>
</dbReference>
<protein>
    <submittedName>
        <fullName evidence="9">TonB-dependent receptor</fullName>
    </submittedName>
</protein>
<dbReference type="KEGG" id="lem:LEN_1448"/>
<dbReference type="Gene3D" id="2.170.130.10">
    <property type="entry name" value="TonB-dependent receptor, plug domain"/>
    <property type="match status" value="1"/>
</dbReference>
<feature type="domain" description="TonB-dependent receptor-like beta-barrel" evidence="7">
    <location>
        <begin position="496"/>
        <end position="1000"/>
    </location>
</feature>
<feature type="region of interest" description="Disordered" evidence="5">
    <location>
        <begin position="281"/>
        <end position="306"/>
    </location>
</feature>
<dbReference type="CDD" id="cd01347">
    <property type="entry name" value="ligand_gated_channel"/>
    <property type="match status" value="1"/>
</dbReference>
<evidence type="ECO:0000256" key="2">
    <source>
        <dbReference type="ARBA" id="ARBA00023136"/>
    </source>
</evidence>
<feature type="region of interest" description="Disordered" evidence="5">
    <location>
        <begin position="30"/>
        <end position="60"/>
    </location>
</feature>
<dbReference type="PANTHER" id="PTHR40980:SF3">
    <property type="entry name" value="TONB-DEPENDENT RECEPTOR-LIKE BETA-BARREL DOMAIN-CONTAINING PROTEIN"/>
    <property type="match status" value="1"/>
</dbReference>
<dbReference type="SUPFAM" id="SSF56935">
    <property type="entry name" value="Porins"/>
    <property type="match status" value="1"/>
</dbReference>
<keyword evidence="9" id="KW-0675">Receptor</keyword>
<dbReference type="Pfam" id="PF00593">
    <property type="entry name" value="TonB_dep_Rec_b-barrel"/>
    <property type="match status" value="1"/>
</dbReference>
<keyword evidence="4" id="KW-0798">TonB box</keyword>
<keyword evidence="3" id="KW-0998">Cell outer membrane</keyword>
<dbReference type="InterPro" id="IPR036942">
    <property type="entry name" value="Beta-barrel_TonB_sf"/>
</dbReference>
<dbReference type="GO" id="GO:0009279">
    <property type="term" value="C:cell outer membrane"/>
    <property type="evidence" value="ECO:0007669"/>
    <property type="project" value="UniProtKB-SubCell"/>
</dbReference>
<keyword evidence="2 4" id="KW-0472">Membrane</keyword>
<dbReference type="AlphaFoldDB" id="A0AAU9AMT8"/>
<feature type="signal peptide" evidence="6">
    <location>
        <begin position="1"/>
        <end position="27"/>
    </location>
</feature>
<dbReference type="Proteomes" id="UP000218824">
    <property type="component" value="Chromosome"/>
</dbReference>
<evidence type="ECO:0000256" key="5">
    <source>
        <dbReference type="SAM" id="MobiDB-lite"/>
    </source>
</evidence>
<evidence type="ECO:0000313" key="9">
    <source>
        <dbReference type="EMBL" id="BAV96935.1"/>
    </source>
</evidence>
<feature type="chain" id="PRO_5043829556" evidence="6">
    <location>
        <begin position="28"/>
        <end position="1033"/>
    </location>
</feature>
<accession>A0AAU9AMT8</accession>
<proteinExistence type="inferred from homology"/>
<dbReference type="PANTHER" id="PTHR40980">
    <property type="entry name" value="PLUG DOMAIN-CONTAINING PROTEIN"/>
    <property type="match status" value="1"/>
</dbReference>
<dbReference type="Gene3D" id="2.40.170.20">
    <property type="entry name" value="TonB-dependent receptor, beta-barrel domain"/>
    <property type="match status" value="2"/>
</dbReference>
<dbReference type="GeneID" id="83063320"/>
<keyword evidence="6" id="KW-0732">Signal</keyword>
<evidence type="ECO:0000256" key="1">
    <source>
        <dbReference type="ARBA" id="ARBA00004442"/>
    </source>
</evidence>
<evidence type="ECO:0000313" key="10">
    <source>
        <dbReference type="Proteomes" id="UP000218824"/>
    </source>
</evidence>
<evidence type="ECO:0000256" key="4">
    <source>
        <dbReference type="RuleBase" id="RU003357"/>
    </source>
</evidence>
<sequence length="1033" mass="111583">MKQTRGAAKRTVLTSALLLALGQPAYAQSTAPAAEAGADAQAEAPAQAGQQSRPGAGDDARTLDAVVVTGIKGSLTSSMNLKRDAEGIVDGIVAEDIGKFPDTNLAEALQRISGVSIDRNAGEGSRVTVRGVGPDFNLVLLNGRQMPTATGSRAFEFSDLAAESISAVEVYKSSRASTPTGGIGATINIKTARPLDNPGVHANVGVKGIWDTSDDDLPGDLKGASVTPDASGIFSATSADGRFGIGLSANYLKRESGSASAFVASGNGWRPFIDTPLASGEGGGSALPLPGQPGSEHITNRPGPNDVYSMPQSLGYSVNSVKRERINGQLTLQWAPTDNLTTTLDYTYSQNKIEQMRHDMSVWLNFTPGVSSWTKGSGSSPLIYDERYNGLSDFANGAGKSAVKRENKSLGLNVDWKLSDDFSLNFDYHRSTADSSPDSPYGSNNTLASAGFFRAGNIIDFSRDFPVLTLLLPNGMSAIDPAQMLVTGSVFRNERERAEIEQFQASGEYKFGDYNKLSFGVASTDYKNRSAFTHVQLDTWGGATSPNDYPDSVWQLAHMGDYFRGVSGANDPRFTDAFFIFDFDRVRKLAEDAWVASGKGVRDDYRASFDYTGAPVPGSAANRTVGDSRVREESRSFYLQWSSTFDWKLPVNVAAGVRYERTKVKASALQPAPVGIDWVAANEFIIRYSGSQFRELDGDYKYWLPSLDVSVDLNDSMKLRASYGESIGRPNWSSLNPALSVGGQARFDGGGGSAGNPNLKPLESRNFDLSYEWYYGESSYLSAGYFRKKINNFIADQVSKQTPYPDLHTPSGGNYWNAAISAGGCANTDRPCIRNYILNTYNGQPGVVKTGVDSNGMATGTVSGLSGDPVLAFNITQPVNNRSDTLDGWEFNIQHVFGQSGFGLSANYTIVDSGLTYKNGSLGTQFAMTGLSDSANLVAFYEKGPWQARAAYNWRDQFLTNLGDGKGANPIYVEAYGQLDMNVSYAVSDNLVFTLEGINVTDETMRTRGRNSRQLYSFDQYGPRYMFGVRYKF</sequence>
<feature type="compositionally biased region" description="Low complexity" evidence="5">
    <location>
        <begin position="31"/>
        <end position="51"/>
    </location>
</feature>
<name>A0AAU9AMT8_LYSEN</name>
<organism evidence="9 10">
    <name type="scientific">Lysobacter enzymogenes</name>
    <dbReference type="NCBI Taxonomy" id="69"/>
    <lineage>
        <taxon>Bacteria</taxon>
        <taxon>Pseudomonadati</taxon>
        <taxon>Pseudomonadota</taxon>
        <taxon>Gammaproteobacteria</taxon>
        <taxon>Lysobacterales</taxon>
        <taxon>Lysobacteraceae</taxon>
        <taxon>Lysobacter</taxon>
    </lineage>
</organism>
<evidence type="ECO:0000256" key="3">
    <source>
        <dbReference type="ARBA" id="ARBA00023237"/>
    </source>
</evidence>
<evidence type="ECO:0000256" key="6">
    <source>
        <dbReference type="SAM" id="SignalP"/>
    </source>
</evidence>
<feature type="domain" description="TonB-dependent receptor plug" evidence="8">
    <location>
        <begin position="82"/>
        <end position="184"/>
    </location>
</feature>
<dbReference type="InterPro" id="IPR012910">
    <property type="entry name" value="Plug_dom"/>
</dbReference>
<dbReference type="InterPro" id="IPR000531">
    <property type="entry name" value="Beta-barrel_TonB"/>
</dbReference>
<dbReference type="InterPro" id="IPR010104">
    <property type="entry name" value="TonB_rcpt_bac"/>
</dbReference>
<comment type="subcellular location">
    <subcellularLocation>
        <location evidence="1 4">Cell outer membrane</location>
    </subcellularLocation>
</comment>
<dbReference type="RefSeq" id="WP_096377193.1">
    <property type="nucleotide sequence ID" value="NZ_AP014940.1"/>
</dbReference>
<dbReference type="Pfam" id="PF07715">
    <property type="entry name" value="Plug"/>
    <property type="match status" value="1"/>
</dbReference>
<evidence type="ECO:0000259" key="8">
    <source>
        <dbReference type="Pfam" id="PF07715"/>
    </source>
</evidence>
<evidence type="ECO:0000259" key="7">
    <source>
        <dbReference type="Pfam" id="PF00593"/>
    </source>
</evidence>